<keyword evidence="2" id="KW-0732">Signal</keyword>
<dbReference type="AlphaFoldDB" id="A0A137NXH1"/>
<evidence type="ECO:0000313" key="3">
    <source>
        <dbReference type="EMBL" id="KXN67364.1"/>
    </source>
</evidence>
<organism evidence="3 4">
    <name type="scientific">Conidiobolus coronatus (strain ATCC 28846 / CBS 209.66 / NRRL 28638)</name>
    <name type="common">Delacroixia coronata</name>
    <dbReference type="NCBI Taxonomy" id="796925"/>
    <lineage>
        <taxon>Eukaryota</taxon>
        <taxon>Fungi</taxon>
        <taxon>Fungi incertae sedis</taxon>
        <taxon>Zoopagomycota</taxon>
        <taxon>Entomophthoromycotina</taxon>
        <taxon>Entomophthoromycetes</taxon>
        <taxon>Entomophthorales</taxon>
        <taxon>Ancylistaceae</taxon>
        <taxon>Conidiobolus</taxon>
    </lineage>
</organism>
<feature type="compositionally biased region" description="Basic and acidic residues" evidence="1">
    <location>
        <begin position="98"/>
        <end position="107"/>
    </location>
</feature>
<dbReference type="Proteomes" id="UP000070444">
    <property type="component" value="Unassembled WGS sequence"/>
</dbReference>
<name>A0A137NXH1_CONC2</name>
<evidence type="ECO:0000256" key="1">
    <source>
        <dbReference type="SAM" id="MobiDB-lite"/>
    </source>
</evidence>
<feature type="chain" id="PRO_5007294229" evidence="2">
    <location>
        <begin position="27"/>
        <end position="107"/>
    </location>
</feature>
<feature type="signal peptide" evidence="2">
    <location>
        <begin position="1"/>
        <end position="26"/>
    </location>
</feature>
<proteinExistence type="predicted"/>
<dbReference type="EMBL" id="KQ964641">
    <property type="protein sequence ID" value="KXN67364.1"/>
    <property type="molecule type" value="Genomic_DNA"/>
</dbReference>
<protein>
    <submittedName>
        <fullName evidence="3">Uncharacterized protein</fullName>
    </submittedName>
</protein>
<gene>
    <name evidence="3" type="ORF">CONCODRAFT_73013</name>
</gene>
<evidence type="ECO:0000313" key="4">
    <source>
        <dbReference type="Proteomes" id="UP000070444"/>
    </source>
</evidence>
<reference evidence="3 4" key="1">
    <citation type="journal article" date="2015" name="Genome Biol. Evol.">
        <title>Phylogenomic analyses indicate that early fungi evolved digesting cell walls of algal ancestors of land plants.</title>
        <authorList>
            <person name="Chang Y."/>
            <person name="Wang S."/>
            <person name="Sekimoto S."/>
            <person name="Aerts A.L."/>
            <person name="Choi C."/>
            <person name="Clum A."/>
            <person name="LaButti K.M."/>
            <person name="Lindquist E.A."/>
            <person name="Yee Ngan C."/>
            <person name="Ohm R.A."/>
            <person name="Salamov A.A."/>
            <person name="Grigoriev I.V."/>
            <person name="Spatafora J.W."/>
            <person name="Berbee M.L."/>
        </authorList>
    </citation>
    <scope>NUCLEOTIDE SEQUENCE [LARGE SCALE GENOMIC DNA]</scope>
    <source>
        <strain evidence="3 4">NRRL 28638</strain>
    </source>
</reference>
<feature type="region of interest" description="Disordered" evidence="1">
    <location>
        <begin position="70"/>
        <end position="107"/>
    </location>
</feature>
<evidence type="ECO:0000256" key="2">
    <source>
        <dbReference type="SAM" id="SignalP"/>
    </source>
</evidence>
<accession>A0A137NXH1</accession>
<sequence>MKNINTIGLDMPHMLLFLQLLALTSAVPLDDQLTVDTSAQASTNNLQPNPLTKPIFQSAPAVEATQTALLQADTSKRLTTSEEYPQDPSPAPKRKGGERKEFARFPY</sequence>
<keyword evidence="4" id="KW-1185">Reference proteome</keyword>